<accession>A0AAE2BSN1</accession>
<dbReference type="GO" id="GO:0001682">
    <property type="term" value="P:tRNA 5'-leader removal"/>
    <property type="evidence" value="ECO:0007669"/>
    <property type="project" value="InterPro"/>
</dbReference>
<sequence length="431" mass="47892">MKFHRAGVAADPAEFRAGVAGSRSTAAGHRTPPTTAEARTSPATAAARRLNAISVKDEGVLVGCEGDDAVSGWVGSCRVWDWAGLGTSGAGESTMEDQRKRTLEALERRFAQAKAELQTQQQKSKKRPAEVKERVVANIESSSPDSTVKKSFSSTPSRKGNFFSGHHTSKQDVEVIEPAYFNLSHSVDENLLPTNVEVSDRKLTVDRVLHELFQHGDSAQKYMQGSKSMKIENTILLDNYVQRNGMSSGCLSRALKNGSKRSKKHMSIKQHKRSGSFDLPKEFHNFALFKPMHEKWKSYVVQLLKIVGKDQLPQCFLNADLHGAIILVVQCKVPAYVGIHGIMVRETKETFGIITQDNKFRETWSRDYNLGMCPIYLKIFGTPWAVSRKPSRCINLGPIVDLELTEQPKEQREERQAAGSRLGEASTGRHL</sequence>
<dbReference type="GO" id="GO:0006364">
    <property type="term" value="P:rRNA processing"/>
    <property type="evidence" value="ECO:0007669"/>
    <property type="project" value="TreeGrafter"/>
</dbReference>
<feature type="compositionally biased region" description="Low complexity" evidence="3">
    <location>
        <begin position="30"/>
        <end position="43"/>
    </location>
</feature>
<feature type="compositionally biased region" description="Polar residues" evidence="3">
    <location>
        <begin position="139"/>
        <end position="158"/>
    </location>
</feature>
<organism evidence="4 5">
    <name type="scientific">Sesamum angolense</name>
    <dbReference type="NCBI Taxonomy" id="2727404"/>
    <lineage>
        <taxon>Eukaryota</taxon>
        <taxon>Viridiplantae</taxon>
        <taxon>Streptophyta</taxon>
        <taxon>Embryophyta</taxon>
        <taxon>Tracheophyta</taxon>
        <taxon>Spermatophyta</taxon>
        <taxon>Magnoliopsida</taxon>
        <taxon>eudicotyledons</taxon>
        <taxon>Gunneridae</taxon>
        <taxon>Pentapetalae</taxon>
        <taxon>asterids</taxon>
        <taxon>lamiids</taxon>
        <taxon>Lamiales</taxon>
        <taxon>Pedaliaceae</taxon>
        <taxon>Sesamum</taxon>
    </lineage>
</organism>
<feature type="region of interest" description="Disordered" evidence="3">
    <location>
        <begin position="138"/>
        <end position="166"/>
    </location>
</feature>
<feature type="non-terminal residue" evidence="4">
    <location>
        <position position="1"/>
    </location>
</feature>
<dbReference type="InterPro" id="IPR036980">
    <property type="entry name" value="RNase_P/MRP_Rpp29_sf"/>
</dbReference>
<evidence type="ECO:0000256" key="3">
    <source>
        <dbReference type="SAM" id="MobiDB-lite"/>
    </source>
</evidence>
<comment type="subcellular location">
    <subcellularLocation>
        <location evidence="1">Nucleus</location>
    </subcellularLocation>
</comment>
<protein>
    <submittedName>
        <fullName evidence="4">Uncharacterized protein</fullName>
    </submittedName>
</protein>
<feature type="region of interest" description="Disordered" evidence="3">
    <location>
        <begin position="113"/>
        <end position="132"/>
    </location>
</feature>
<reference evidence="4" key="1">
    <citation type="submission" date="2020-06" db="EMBL/GenBank/DDBJ databases">
        <authorList>
            <person name="Li T."/>
            <person name="Hu X."/>
            <person name="Zhang T."/>
            <person name="Song X."/>
            <person name="Zhang H."/>
            <person name="Dai N."/>
            <person name="Sheng W."/>
            <person name="Hou X."/>
            <person name="Wei L."/>
        </authorList>
    </citation>
    <scope>NUCLEOTIDE SEQUENCE</scope>
    <source>
        <strain evidence="4">K16</strain>
        <tissue evidence="4">Leaf</tissue>
    </source>
</reference>
<dbReference type="InterPro" id="IPR023534">
    <property type="entry name" value="Rof/RNase_P-like"/>
</dbReference>
<dbReference type="SUPFAM" id="SSF101744">
    <property type="entry name" value="Rof/RNase P subunit-like"/>
    <property type="match status" value="1"/>
</dbReference>
<dbReference type="GO" id="GO:0005634">
    <property type="term" value="C:nucleus"/>
    <property type="evidence" value="ECO:0007669"/>
    <property type="project" value="UniProtKB-SubCell"/>
</dbReference>
<comment type="caution">
    <text evidence="4">The sequence shown here is derived from an EMBL/GenBank/DDBJ whole genome shotgun (WGS) entry which is preliminary data.</text>
</comment>
<comment type="similarity">
    <text evidence="2">Belongs to the eukaryotic/archaeal RNase P protein component 1 family.</text>
</comment>
<proteinExistence type="inferred from homology"/>
<dbReference type="InterPro" id="IPR016848">
    <property type="entry name" value="RNase_P/MRP_Rpp29-subunit"/>
</dbReference>
<evidence type="ECO:0000313" key="4">
    <source>
        <dbReference type="EMBL" id="KAK4396321.1"/>
    </source>
</evidence>
<dbReference type="GO" id="GO:0030677">
    <property type="term" value="C:ribonuclease P complex"/>
    <property type="evidence" value="ECO:0007669"/>
    <property type="project" value="InterPro"/>
</dbReference>
<gene>
    <name evidence="4" type="ORF">Sango_1468700</name>
</gene>
<dbReference type="InterPro" id="IPR002730">
    <property type="entry name" value="Rpp29/RNP1"/>
</dbReference>
<name>A0AAE2BSN1_9LAMI</name>
<reference evidence="4" key="2">
    <citation type="journal article" date="2024" name="Plant">
        <title>Genomic evolution and insights into agronomic trait innovations of Sesamum species.</title>
        <authorList>
            <person name="Miao H."/>
            <person name="Wang L."/>
            <person name="Qu L."/>
            <person name="Liu H."/>
            <person name="Sun Y."/>
            <person name="Le M."/>
            <person name="Wang Q."/>
            <person name="Wei S."/>
            <person name="Zheng Y."/>
            <person name="Lin W."/>
            <person name="Duan Y."/>
            <person name="Cao H."/>
            <person name="Xiong S."/>
            <person name="Wang X."/>
            <person name="Wei L."/>
            <person name="Li C."/>
            <person name="Ma Q."/>
            <person name="Ju M."/>
            <person name="Zhao R."/>
            <person name="Li G."/>
            <person name="Mu C."/>
            <person name="Tian Q."/>
            <person name="Mei H."/>
            <person name="Zhang T."/>
            <person name="Gao T."/>
            <person name="Zhang H."/>
        </authorList>
    </citation>
    <scope>NUCLEOTIDE SEQUENCE</scope>
    <source>
        <strain evidence="4">K16</strain>
    </source>
</reference>
<dbReference type="Gene3D" id="2.30.30.210">
    <property type="entry name" value="Ribonuclease P/MRP, subunit p29"/>
    <property type="match status" value="1"/>
</dbReference>
<dbReference type="Pfam" id="PF01868">
    <property type="entry name" value="RNase_P-MRP_p29"/>
    <property type="match status" value="1"/>
</dbReference>
<evidence type="ECO:0000256" key="2">
    <source>
        <dbReference type="ARBA" id="ARBA00006181"/>
    </source>
</evidence>
<dbReference type="PANTHER" id="PTHR13348:SF0">
    <property type="entry name" value="RIBONUCLEASE P PROTEIN SUBUNIT P29"/>
    <property type="match status" value="1"/>
</dbReference>
<evidence type="ECO:0000313" key="5">
    <source>
        <dbReference type="Proteomes" id="UP001289374"/>
    </source>
</evidence>
<dbReference type="EMBL" id="JACGWL010000008">
    <property type="protein sequence ID" value="KAK4396321.1"/>
    <property type="molecule type" value="Genomic_DNA"/>
</dbReference>
<dbReference type="PANTHER" id="PTHR13348">
    <property type="entry name" value="RIBONUCLEASE P SUBUNIT P29"/>
    <property type="match status" value="1"/>
</dbReference>
<dbReference type="GO" id="GO:0000172">
    <property type="term" value="C:ribonuclease MRP complex"/>
    <property type="evidence" value="ECO:0007669"/>
    <property type="project" value="InterPro"/>
</dbReference>
<dbReference type="AlphaFoldDB" id="A0AAE2BSN1"/>
<feature type="region of interest" description="Disordered" evidence="3">
    <location>
        <begin position="18"/>
        <end position="43"/>
    </location>
</feature>
<feature type="region of interest" description="Disordered" evidence="3">
    <location>
        <begin position="405"/>
        <end position="431"/>
    </location>
</feature>
<dbReference type="GO" id="GO:0033204">
    <property type="term" value="F:ribonuclease P RNA binding"/>
    <property type="evidence" value="ECO:0007669"/>
    <property type="project" value="InterPro"/>
</dbReference>
<dbReference type="Proteomes" id="UP001289374">
    <property type="component" value="Unassembled WGS sequence"/>
</dbReference>
<keyword evidence="5" id="KW-1185">Reference proteome</keyword>
<feature type="compositionally biased region" description="Basic and acidic residues" evidence="3">
    <location>
        <begin position="406"/>
        <end position="416"/>
    </location>
</feature>
<evidence type="ECO:0000256" key="1">
    <source>
        <dbReference type="ARBA" id="ARBA00004123"/>
    </source>
</evidence>